<name>A0ACC2TDQ0_9FUNG</name>
<accession>A0ACC2TDQ0</accession>
<evidence type="ECO:0000313" key="1">
    <source>
        <dbReference type="EMBL" id="KAJ9072710.1"/>
    </source>
</evidence>
<proteinExistence type="predicted"/>
<dbReference type="EMBL" id="QTSX02002972">
    <property type="protein sequence ID" value="KAJ9072710.1"/>
    <property type="molecule type" value="Genomic_DNA"/>
</dbReference>
<comment type="caution">
    <text evidence="1">The sequence shown here is derived from an EMBL/GenBank/DDBJ whole genome shotgun (WGS) entry which is preliminary data.</text>
</comment>
<dbReference type="Proteomes" id="UP001165960">
    <property type="component" value="Unassembled WGS sequence"/>
</dbReference>
<keyword evidence="2" id="KW-1185">Reference proteome</keyword>
<reference evidence="1" key="1">
    <citation type="submission" date="2022-04" db="EMBL/GenBank/DDBJ databases">
        <title>Genome of the entomopathogenic fungus Entomophthora muscae.</title>
        <authorList>
            <person name="Elya C."/>
            <person name="Lovett B.R."/>
            <person name="Lee E."/>
            <person name="Macias A.M."/>
            <person name="Hajek A.E."/>
            <person name="De Bivort B.L."/>
            <person name="Kasson M.T."/>
            <person name="De Fine Licht H.H."/>
            <person name="Stajich J.E."/>
        </authorList>
    </citation>
    <scope>NUCLEOTIDE SEQUENCE</scope>
    <source>
        <strain evidence="1">Berkeley</strain>
    </source>
</reference>
<evidence type="ECO:0000313" key="2">
    <source>
        <dbReference type="Proteomes" id="UP001165960"/>
    </source>
</evidence>
<sequence>MPLSAAELTLDHTNKLFRIVYITLTGEIDTIFPTAGLWSWVGKSMSYLIKLVTILWCALPTQSAPASSKTLASQQPRADFLTHPMVTFLEKEHHSAALMGCFLDINLHLQHLTLLAIFKQAPGPPRPRDSFLVEGRLPCGNNNAYQDLPSGLAQLQEFMDDVHWTLPLGNQSPLLLTAPAPIEVDTNASPSEEPICQSMTRMDNGADNKGQKSQLLDIQHPFAEISTERFLNISLVNLDQLHKDL</sequence>
<organism evidence="1 2">
    <name type="scientific">Entomophthora muscae</name>
    <dbReference type="NCBI Taxonomy" id="34485"/>
    <lineage>
        <taxon>Eukaryota</taxon>
        <taxon>Fungi</taxon>
        <taxon>Fungi incertae sedis</taxon>
        <taxon>Zoopagomycota</taxon>
        <taxon>Entomophthoromycotina</taxon>
        <taxon>Entomophthoromycetes</taxon>
        <taxon>Entomophthorales</taxon>
        <taxon>Entomophthoraceae</taxon>
        <taxon>Entomophthora</taxon>
    </lineage>
</organism>
<protein>
    <submittedName>
        <fullName evidence="1">Uncharacterized protein</fullName>
    </submittedName>
</protein>
<gene>
    <name evidence="1" type="ORF">DSO57_1024426</name>
</gene>